<evidence type="ECO:0000313" key="6">
    <source>
        <dbReference type="EMBL" id="CAF3222622.1"/>
    </source>
</evidence>
<dbReference type="PANTHER" id="PTHR10527">
    <property type="entry name" value="IMPORTIN BETA"/>
    <property type="match status" value="1"/>
</dbReference>
<proteinExistence type="predicted"/>
<keyword evidence="5" id="KW-0653">Protein transport</keyword>
<dbReference type="SUPFAM" id="SSF48371">
    <property type="entry name" value="ARM repeat"/>
    <property type="match status" value="1"/>
</dbReference>
<dbReference type="InterPro" id="IPR041389">
    <property type="entry name" value="Importin_rep_6"/>
</dbReference>
<gene>
    <name evidence="6" type="ORF">LUA448_LOCUS3336</name>
</gene>
<name>A0A817R3N2_9BILA</name>
<dbReference type="Proteomes" id="UP000663833">
    <property type="component" value="Unassembled WGS sequence"/>
</dbReference>
<sequence length="482" mass="54264">MLSGKIMECISLIGLAVGKEKFIYDCDEVMQEVFKAQVDFENDDPRISYFIGAWTRICKILGKQFEQYLPVVMKPVLKIAAFKPEVILLDGSNIGIEEDSNWKVLHVGDRTYGIKTTGLEEKAAACSLLVWFAKELKENFVNYVEETTKLMVSLLQFYLHEGVRETAGESLSHLLVCAKLRGDDYVRQMWKYMKKELFEVPGELFTSLGKCIETLGVSSLTANELKKLTTILDSHLKTHFERTEIRHNDDHIEQDDFDAYILNPISDIIHSLLYHISMPLYNQHVQYLIVNADSVAEVRQAAAYGFGVMGMNGGPVYARACAESLPALFTLVSASDSRSVENNTATENAISAVTKILKFNNSCVDNIDKLHHIWLSWLPIYEDTEETPHVYGYLCDLIEQNNPVIVGQDQSNIPTIIKLFCGAFSKPSIEINSLVGQRMILILKHVQTILSIFQTCINVLTNEERQALTNALNSSVSTLTIS</sequence>
<comment type="subcellular location">
    <subcellularLocation>
        <location evidence="1">Cytoplasm</location>
    </subcellularLocation>
</comment>
<evidence type="ECO:0000256" key="3">
    <source>
        <dbReference type="ARBA" id="ARBA00022490"/>
    </source>
</evidence>
<dbReference type="AlphaFoldDB" id="A0A817R3N2"/>
<keyword evidence="3" id="KW-0963">Cytoplasm</keyword>
<evidence type="ECO:0000313" key="7">
    <source>
        <dbReference type="Proteomes" id="UP000663833"/>
    </source>
</evidence>
<dbReference type="InterPro" id="IPR040928">
    <property type="entry name" value="Importin_rep_5"/>
</dbReference>
<dbReference type="InterPro" id="IPR011989">
    <property type="entry name" value="ARM-like"/>
</dbReference>
<organism evidence="6 7">
    <name type="scientific">Rotaria socialis</name>
    <dbReference type="NCBI Taxonomy" id="392032"/>
    <lineage>
        <taxon>Eukaryota</taxon>
        <taxon>Metazoa</taxon>
        <taxon>Spiralia</taxon>
        <taxon>Gnathifera</taxon>
        <taxon>Rotifera</taxon>
        <taxon>Eurotatoria</taxon>
        <taxon>Bdelloidea</taxon>
        <taxon>Philodinida</taxon>
        <taxon>Philodinidae</taxon>
        <taxon>Rotaria</taxon>
    </lineage>
</organism>
<evidence type="ECO:0000256" key="2">
    <source>
        <dbReference type="ARBA" id="ARBA00022448"/>
    </source>
</evidence>
<keyword evidence="2" id="KW-0813">Transport</keyword>
<reference evidence="6" key="1">
    <citation type="submission" date="2021-02" db="EMBL/GenBank/DDBJ databases">
        <authorList>
            <person name="Nowell W R."/>
        </authorList>
    </citation>
    <scope>NUCLEOTIDE SEQUENCE</scope>
</reference>
<keyword evidence="4" id="KW-0677">Repeat</keyword>
<dbReference type="Pfam" id="PF18829">
    <property type="entry name" value="Importin_rep_6"/>
    <property type="match status" value="1"/>
</dbReference>
<accession>A0A817R3N2</accession>
<evidence type="ECO:0000256" key="4">
    <source>
        <dbReference type="ARBA" id="ARBA00022737"/>
    </source>
</evidence>
<dbReference type="Pfam" id="PF18816">
    <property type="entry name" value="Importin_rep_5"/>
    <property type="match status" value="1"/>
</dbReference>
<dbReference type="GO" id="GO:0006606">
    <property type="term" value="P:protein import into nucleus"/>
    <property type="evidence" value="ECO:0007669"/>
    <property type="project" value="InterPro"/>
</dbReference>
<evidence type="ECO:0000256" key="1">
    <source>
        <dbReference type="ARBA" id="ARBA00004496"/>
    </source>
</evidence>
<dbReference type="GO" id="GO:0005737">
    <property type="term" value="C:cytoplasm"/>
    <property type="evidence" value="ECO:0007669"/>
    <property type="project" value="UniProtKB-SubCell"/>
</dbReference>
<evidence type="ECO:0000256" key="5">
    <source>
        <dbReference type="ARBA" id="ARBA00022927"/>
    </source>
</evidence>
<dbReference type="InterPro" id="IPR040122">
    <property type="entry name" value="Importin_beta"/>
</dbReference>
<protein>
    <submittedName>
        <fullName evidence="6">Uncharacterized protein</fullName>
    </submittedName>
</protein>
<dbReference type="InterPro" id="IPR016024">
    <property type="entry name" value="ARM-type_fold"/>
</dbReference>
<dbReference type="Gene3D" id="1.25.10.10">
    <property type="entry name" value="Leucine-rich Repeat Variant"/>
    <property type="match status" value="1"/>
</dbReference>
<dbReference type="EMBL" id="CAJNYD010000136">
    <property type="protein sequence ID" value="CAF3222622.1"/>
    <property type="molecule type" value="Genomic_DNA"/>
</dbReference>
<comment type="caution">
    <text evidence="6">The sequence shown here is derived from an EMBL/GenBank/DDBJ whole genome shotgun (WGS) entry which is preliminary data.</text>
</comment>